<gene>
    <name evidence="4" type="ORF">SAMN02745157_1799</name>
</gene>
<evidence type="ECO:0000313" key="5">
    <source>
        <dbReference type="Proteomes" id="UP000184485"/>
    </source>
</evidence>
<dbReference type="PANTHER" id="PTHR43877:SF1">
    <property type="entry name" value="ACETYLTRANSFERASE"/>
    <property type="match status" value="1"/>
</dbReference>
<dbReference type="InterPro" id="IPR000182">
    <property type="entry name" value="GNAT_dom"/>
</dbReference>
<evidence type="ECO:0000259" key="3">
    <source>
        <dbReference type="PROSITE" id="PS51186"/>
    </source>
</evidence>
<dbReference type="Gene3D" id="3.40.630.30">
    <property type="match status" value="1"/>
</dbReference>
<dbReference type="SUPFAM" id="SSF55729">
    <property type="entry name" value="Acyl-CoA N-acyltransferases (Nat)"/>
    <property type="match status" value="1"/>
</dbReference>
<dbReference type="RefSeq" id="WP_073052306.1">
    <property type="nucleotide sequence ID" value="NZ_FQUP01000001.1"/>
</dbReference>
<evidence type="ECO:0000256" key="1">
    <source>
        <dbReference type="ARBA" id="ARBA00022679"/>
    </source>
</evidence>
<reference evidence="4 5" key="1">
    <citation type="submission" date="2016-11" db="EMBL/GenBank/DDBJ databases">
        <authorList>
            <person name="Jaros S."/>
            <person name="Januszkiewicz K."/>
            <person name="Wedrychowicz H."/>
        </authorList>
    </citation>
    <scope>NUCLEOTIDE SEQUENCE [LARGE SCALE GENOMIC DNA]</scope>
    <source>
        <strain evidence="4 5">DSM 19436</strain>
    </source>
</reference>
<protein>
    <submittedName>
        <fullName evidence="4">L-amino acid N-acyltransferase YncA</fullName>
    </submittedName>
</protein>
<evidence type="ECO:0000256" key="2">
    <source>
        <dbReference type="ARBA" id="ARBA00023315"/>
    </source>
</evidence>
<dbReference type="CDD" id="cd04301">
    <property type="entry name" value="NAT_SF"/>
    <property type="match status" value="1"/>
</dbReference>
<dbReference type="InterPro" id="IPR016181">
    <property type="entry name" value="Acyl_CoA_acyltransferase"/>
</dbReference>
<accession>A0A1M4ZF08</accession>
<dbReference type="Pfam" id="PF00583">
    <property type="entry name" value="Acetyltransf_1"/>
    <property type="match status" value="1"/>
</dbReference>
<feature type="domain" description="N-acetyltransferase" evidence="3">
    <location>
        <begin position="2"/>
        <end position="160"/>
    </location>
</feature>
<dbReference type="EMBL" id="FQUP01000001">
    <property type="protein sequence ID" value="SHF16548.1"/>
    <property type="molecule type" value="Genomic_DNA"/>
</dbReference>
<sequence length="163" mass="17913">MIEIRSIREEDIPGFRDAVDCVAREKRFLARTEGPTLEQAAEFVRDNLAKGNPHLVAVDGPMVVGWCDIVRNDHLPIYAHSGTVGMGLLPAYRGQRIGRRLLEAAIDTAHAGGMTRIALTVRADNPAAAHLYEQIGFTAEGFHRGTDLIDGVYYDTRSMALVI</sequence>
<dbReference type="InterPro" id="IPR050832">
    <property type="entry name" value="Bact_Acetyltransf"/>
</dbReference>
<proteinExistence type="predicted"/>
<keyword evidence="2 4" id="KW-0012">Acyltransferase</keyword>
<dbReference type="AlphaFoldDB" id="A0A1M4ZF08"/>
<dbReference type="STRING" id="1122133.SAMN02745157_1799"/>
<dbReference type="OrthoDB" id="9803907at2"/>
<evidence type="ECO:0000313" key="4">
    <source>
        <dbReference type="EMBL" id="SHF16548.1"/>
    </source>
</evidence>
<name>A0A1M4ZF08_9HYPH</name>
<dbReference type="PROSITE" id="PS51186">
    <property type="entry name" value="GNAT"/>
    <property type="match status" value="1"/>
</dbReference>
<organism evidence="4 5">
    <name type="scientific">Kaistia soli DSM 19436</name>
    <dbReference type="NCBI Taxonomy" id="1122133"/>
    <lineage>
        <taxon>Bacteria</taxon>
        <taxon>Pseudomonadati</taxon>
        <taxon>Pseudomonadota</taxon>
        <taxon>Alphaproteobacteria</taxon>
        <taxon>Hyphomicrobiales</taxon>
        <taxon>Kaistiaceae</taxon>
        <taxon>Kaistia</taxon>
    </lineage>
</organism>
<dbReference type="GO" id="GO:0016747">
    <property type="term" value="F:acyltransferase activity, transferring groups other than amino-acyl groups"/>
    <property type="evidence" value="ECO:0007669"/>
    <property type="project" value="InterPro"/>
</dbReference>
<dbReference type="Proteomes" id="UP000184485">
    <property type="component" value="Unassembled WGS sequence"/>
</dbReference>
<dbReference type="PANTHER" id="PTHR43877">
    <property type="entry name" value="AMINOALKYLPHOSPHONATE N-ACETYLTRANSFERASE-RELATED-RELATED"/>
    <property type="match status" value="1"/>
</dbReference>
<keyword evidence="1 4" id="KW-0808">Transferase</keyword>
<keyword evidence="5" id="KW-1185">Reference proteome</keyword>